<sequence length="153" mass="16769">MKKGVMLGALLLASVGMAGRMPDNLKPFQKVCVNAYYAEGEEKDDDVAVQLINRIEAALKKAKIAVVAGQCQDKGLVANKQLNLYFSYVTTEDLTVSSGILEGWLKKDGAYQEPTLWWDNLFGSLDEGSVPLQAADTLDTLLEGFIADWKKSH</sequence>
<protein>
    <recommendedName>
        <fullName evidence="3">TPM domain-containing protein</fullName>
    </recommendedName>
</protein>
<evidence type="ECO:0000256" key="1">
    <source>
        <dbReference type="SAM" id="SignalP"/>
    </source>
</evidence>
<organism evidence="2">
    <name type="scientific">Deinococcus sp. VB142</name>
    <dbReference type="NCBI Taxonomy" id="3112952"/>
    <lineage>
        <taxon>Bacteria</taxon>
        <taxon>Thermotogati</taxon>
        <taxon>Deinococcota</taxon>
        <taxon>Deinococci</taxon>
        <taxon>Deinococcales</taxon>
        <taxon>Deinococcaceae</taxon>
        <taxon>Deinococcus</taxon>
    </lineage>
</organism>
<evidence type="ECO:0000313" key="2">
    <source>
        <dbReference type="EMBL" id="WYF43567.1"/>
    </source>
</evidence>
<proteinExistence type="predicted"/>
<dbReference type="EMBL" id="CP149782">
    <property type="protein sequence ID" value="WYF43567.1"/>
    <property type="molecule type" value="Genomic_DNA"/>
</dbReference>
<gene>
    <name evidence="2" type="ORF">WDJ50_09035</name>
</gene>
<dbReference type="AlphaFoldDB" id="A0AAU6PZR6"/>
<name>A0AAU6PZR6_9DEIO</name>
<accession>A0AAU6PZR6</accession>
<feature type="signal peptide" evidence="1">
    <location>
        <begin position="1"/>
        <end position="18"/>
    </location>
</feature>
<reference evidence="2" key="1">
    <citation type="submission" date="2024-03" db="EMBL/GenBank/DDBJ databases">
        <title>Deinococcus weizhi sp. nov., isolated from human skin.</title>
        <authorList>
            <person name="Wei Z."/>
            <person name="Tian F."/>
            <person name="Yang C."/>
            <person name="Xin L.T."/>
            <person name="Wen Z.J."/>
            <person name="Lan K.C."/>
            <person name="Yu L."/>
            <person name="Zhe W."/>
            <person name="Dan F.D."/>
            <person name="Jun W."/>
            <person name="Rui Z."/>
            <person name="Yong X.J."/>
            <person name="Ting Y."/>
            <person name="Wei X."/>
            <person name="Xu Z.G."/>
            <person name="Xin Z."/>
            <person name="Dong F.G."/>
            <person name="Ni X.M."/>
            <person name="Zheng M.G."/>
            <person name="Chun Y."/>
            <person name="Qian W.X."/>
        </authorList>
    </citation>
    <scope>NUCLEOTIDE SEQUENCE</scope>
    <source>
        <strain evidence="2">VB142</strain>
    </source>
</reference>
<feature type="chain" id="PRO_5043515015" description="TPM domain-containing protein" evidence="1">
    <location>
        <begin position="19"/>
        <end position="153"/>
    </location>
</feature>
<dbReference type="RefSeq" id="WP_339094344.1">
    <property type="nucleotide sequence ID" value="NZ_CP149782.1"/>
</dbReference>
<keyword evidence="1" id="KW-0732">Signal</keyword>
<evidence type="ECO:0008006" key="3">
    <source>
        <dbReference type="Google" id="ProtNLM"/>
    </source>
</evidence>